<gene>
    <name evidence="1" type="ORF">ORG12_16715</name>
</gene>
<accession>A0ABT3S756</accession>
<sequence>MTTIDLDPRVLDDAKQLTGARSNREVVQRALETLIAVRRQPAAVERIIARDFSADPSAADELHP</sequence>
<dbReference type="InterPro" id="IPR019239">
    <property type="entry name" value="VapB_antitoxin"/>
</dbReference>
<dbReference type="RefSeq" id="WP_259553210.1">
    <property type="nucleotide sequence ID" value="NZ_CP104934.1"/>
</dbReference>
<dbReference type="Proteomes" id="UP001207276">
    <property type="component" value="Unassembled WGS sequence"/>
</dbReference>
<evidence type="ECO:0000313" key="2">
    <source>
        <dbReference type="Proteomes" id="UP001207276"/>
    </source>
</evidence>
<evidence type="ECO:0000313" key="1">
    <source>
        <dbReference type="EMBL" id="MCX2850323.1"/>
    </source>
</evidence>
<comment type="caution">
    <text evidence="1">The sequence shown here is derived from an EMBL/GenBank/DDBJ whole genome shotgun (WGS) entry which is preliminary data.</text>
</comment>
<keyword evidence="2" id="KW-1185">Reference proteome</keyword>
<dbReference type="EMBL" id="JAPJDE010000006">
    <property type="protein sequence ID" value="MCX2850323.1"/>
    <property type="molecule type" value="Genomic_DNA"/>
</dbReference>
<name>A0ABT3S756_9MICO</name>
<dbReference type="Pfam" id="PF09957">
    <property type="entry name" value="VapB_antitoxin"/>
    <property type="match status" value="1"/>
</dbReference>
<protein>
    <submittedName>
        <fullName evidence="1">Type II toxin-antitoxin system VapB family antitoxin</fullName>
    </submittedName>
</protein>
<reference evidence="1 2" key="1">
    <citation type="submission" date="2022-11" db="EMBL/GenBank/DDBJ databases">
        <title>Taxonomy of Curtobacterium flaccumfaciens.</title>
        <authorList>
            <person name="Osdaghi E."/>
            <person name="Taghavi S.M."/>
            <person name="Hamidizade M."/>
            <person name="Abachi H."/>
            <person name="Fazliarab A."/>
            <person name="Baeyen S."/>
            <person name="Portier P."/>
            <person name="Van Vaerenbergh J."/>
            <person name="Jacques M.-A."/>
        </authorList>
    </citation>
    <scope>NUCLEOTIDE SEQUENCE [LARGE SCALE GENOMIC DNA]</scope>
    <source>
        <strain evidence="1 2">LMG 3715</strain>
    </source>
</reference>
<organism evidence="1 2">
    <name type="scientific">Curtobacterium poinsettiae</name>
    <dbReference type="NCBI Taxonomy" id="159612"/>
    <lineage>
        <taxon>Bacteria</taxon>
        <taxon>Bacillati</taxon>
        <taxon>Actinomycetota</taxon>
        <taxon>Actinomycetes</taxon>
        <taxon>Micrococcales</taxon>
        <taxon>Microbacteriaceae</taxon>
        <taxon>Curtobacterium</taxon>
    </lineage>
</organism>
<proteinExistence type="predicted"/>